<keyword evidence="6 9" id="KW-1133">Transmembrane helix</keyword>
<evidence type="ECO:0000256" key="5">
    <source>
        <dbReference type="ARBA" id="ARBA00022692"/>
    </source>
</evidence>
<feature type="transmembrane region" description="Helical" evidence="9">
    <location>
        <begin position="40"/>
        <end position="59"/>
    </location>
</feature>
<protein>
    <recommendedName>
        <fullName evidence="8">Riboflavin transporter</fullName>
    </recommendedName>
</protein>
<feature type="transmembrane region" description="Helical" evidence="9">
    <location>
        <begin position="111"/>
        <end position="137"/>
    </location>
</feature>
<comment type="caution">
    <text evidence="10">The sequence shown here is derived from an EMBL/GenBank/DDBJ whole genome shotgun (WGS) entry which is preliminary data.</text>
</comment>
<keyword evidence="7 8" id="KW-0472">Membrane</keyword>
<evidence type="ECO:0000256" key="8">
    <source>
        <dbReference type="PIRNR" id="PIRNR037778"/>
    </source>
</evidence>
<proteinExistence type="inferred from homology"/>
<dbReference type="Proteomes" id="UP001230220">
    <property type="component" value="Unassembled WGS sequence"/>
</dbReference>
<comment type="similarity">
    <text evidence="2 8">Belongs to the prokaryotic riboflavin transporter (P-RFT) (TC 2.A.87) family.</text>
</comment>
<organism evidence="10 11">
    <name type="scientific">Breznakia pachnodae</name>
    <dbReference type="NCBI Taxonomy" id="265178"/>
    <lineage>
        <taxon>Bacteria</taxon>
        <taxon>Bacillati</taxon>
        <taxon>Bacillota</taxon>
        <taxon>Erysipelotrichia</taxon>
        <taxon>Erysipelotrichales</taxon>
        <taxon>Erysipelotrichaceae</taxon>
        <taxon>Breznakia</taxon>
    </lineage>
</organism>
<keyword evidence="11" id="KW-1185">Reference proteome</keyword>
<feature type="transmembrane region" description="Helical" evidence="9">
    <location>
        <begin position="79"/>
        <end position="99"/>
    </location>
</feature>
<dbReference type="Pfam" id="PF12822">
    <property type="entry name" value="ECF_trnsprt"/>
    <property type="match status" value="1"/>
</dbReference>
<name>A0ABU0E194_9FIRM</name>
<evidence type="ECO:0000256" key="2">
    <source>
        <dbReference type="ARBA" id="ARBA00005540"/>
    </source>
</evidence>
<dbReference type="PANTHER" id="PTHR38438:SF1">
    <property type="entry name" value="RIBOFLAVIN TRANSPORTER RIBU"/>
    <property type="match status" value="1"/>
</dbReference>
<evidence type="ECO:0000313" key="10">
    <source>
        <dbReference type="EMBL" id="MDQ0360648.1"/>
    </source>
</evidence>
<feature type="transmembrane region" description="Helical" evidence="9">
    <location>
        <begin position="157"/>
        <end position="184"/>
    </location>
</feature>
<dbReference type="RefSeq" id="WP_307406714.1">
    <property type="nucleotide sequence ID" value="NZ_JAUSUR010000002.1"/>
</dbReference>
<dbReference type="InterPro" id="IPR025720">
    <property type="entry name" value="RibU"/>
</dbReference>
<keyword evidence="5 9" id="KW-0812">Transmembrane</keyword>
<evidence type="ECO:0000256" key="1">
    <source>
        <dbReference type="ARBA" id="ARBA00004651"/>
    </source>
</evidence>
<evidence type="ECO:0000256" key="3">
    <source>
        <dbReference type="ARBA" id="ARBA00022448"/>
    </source>
</evidence>
<sequence length="195" mass="21043">MKPNYLQLIVKIAFMAAVAAVVMTFKFATPFAPPFYTIDFSEVIVLLAGFALGPVPAIAVEALKILLNLLLNGTSTMGIGEVANFLMGCSFVVTASVIYHKNKTRKQALIGMGVGVVALCVVASLMNYFVLLPAYAYFFHIPMDALIAQSPITVDNIFTFILIAVVPFNILKGVVSSTAVFLVYKKVTPILKKSI</sequence>
<dbReference type="EMBL" id="JAUSUR010000002">
    <property type="protein sequence ID" value="MDQ0360648.1"/>
    <property type="molecule type" value="Genomic_DNA"/>
</dbReference>
<gene>
    <name evidence="10" type="ORF">J2S15_001393</name>
</gene>
<dbReference type="PIRSF" id="PIRSF037778">
    <property type="entry name" value="UCP037778_transp_RibU"/>
    <property type="match status" value="1"/>
</dbReference>
<dbReference type="PANTHER" id="PTHR38438">
    <property type="entry name" value="RIBOFLAVIN TRANSPORTER RIBU"/>
    <property type="match status" value="1"/>
</dbReference>
<keyword evidence="4 8" id="KW-1003">Cell membrane</keyword>
<reference evidence="10 11" key="1">
    <citation type="submission" date="2023-07" db="EMBL/GenBank/DDBJ databases">
        <title>Genomic Encyclopedia of Type Strains, Phase IV (KMG-IV): sequencing the most valuable type-strain genomes for metagenomic binning, comparative biology and taxonomic classification.</title>
        <authorList>
            <person name="Goeker M."/>
        </authorList>
    </citation>
    <scope>NUCLEOTIDE SEQUENCE [LARGE SCALE GENOMIC DNA]</scope>
    <source>
        <strain evidence="10 11">DSM 16784</strain>
    </source>
</reference>
<feature type="transmembrane region" description="Helical" evidence="9">
    <location>
        <begin position="6"/>
        <end position="28"/>
    </location>
</feature>
<evidence type="ECO:0000313" key="11">
    <source>
        <dbReference type="Proteomes" id="UP001230220"/>
    </source>
</evidence>
<dbReference type="Gene3D" id="1.10.1760.20">
    <property type="match status" value="1"/>
</dbReference>
<evidence type="ECO:0000256" key="7">
    <source>
        <dbReference type="ARBA" id="ARBA00023136"/>
    </source>
</evidence>
<evidence type="ECO:0000256" key="6">
    <source>
        <dbReference type="ARBA" id="ARBA00022989"/>
    </source>
</evidence>
<comment type="function">
    <text evidence="8">Probably a riboflavin-binding protein that interacts with the energy-coupling factor (ECF) ABC-transporter complex.</text>
</comment>
<dbReference type="InterPro" id="IPR024529">
    <property type="entry name" value="ECF_trnsprt_substrate-spec"/>
</dbReference>
<comment type="subcellular location">
    <subcellularLocation>
        <location evidence="1">Cell membrane</location>
        <topology evidence="1">Multi-pass membrane protein</topology>
    </subcellularLocation>
</comment>
<accession>A0ABU0E194</accession>
<keyword evidence="3 8" id="KW-0813">Transport</keyword>
<evidence type="ECO:0000256" key="9">
    <source>
        <dbReference type="SAM" id="Phobius"/>
    </source>
</evidence>
<evidence type="ECO:0000256" key="4">
    <source>
        <dbReference type="ARBA" id="ARBA00022475"/>
    </source>
</evidence>